<evidence type="ECO:0008006" key="5">
    <source>
        <dbReference type="Google" id="ProtNLM"/>
    </source>
</evidence>
<dbReference type="AlphaFoldDB" id="A0A120FNV7"/>
<organism evidence="3 4">
    <name type="scientific">Bradyrhizobium macuxiense</name>
    <dbReference type="NCBI Taxonomy" id="1755647"/>
    <lineage>
        <taxon>Bacteria</taxon>
        <taxon>Pseudomonadati</taxon>
        <taxon>Pseudomonadota</taxon>
        <taxon>Alphaproteobacteria</taxon>
        <taxon>Hyphomicrobiales</taxon>
        <taxon>Nitrobacteraceae</taxon>
        <taxon>Bradyrhizobium</taxon>
    </lineage>
</organism>
<sequence length="184" mass="20147">MTSDQRLRASKIFARSLGFTIVFSASLLACHGAAAEEGFSGPTFRKGMWRFVRTLEIVSPSNGRHKLLEREMTRCVDPTQAMKATFSSPSVGNCHSSKPEKVSNKYIFSNRCDYMGPVSTVITVLGDGAYTEVNQVNVGQAPQTDRVVARRIGDCHEDSASLGQSTVERDDLSQEREPGEGEPL</sequence>
<dbReference type="OrthoDB" id="8230225at2"/>
<dbReference type="Pfam" id="PF12276">
    <property type="entry name" value="DUF3617"/>
    <property type="match status" value="1"/>
</dbReference>
<evidence type="ECO:0000313" key="4">
    <source>
        <dbReference type="Proteomes" id="UP000057737"/>
    </source>
</evidence>
<evidence type="ECO:0000256" key="2">
    <source>
        <dbReference type="SAM" id="SignalP"/>
    </source>
</evidence>
<dbReference type="InterPro" id="IPR022061">
    <property type="entry name" value="DUF3617"/>
</dbReference>
<evidence type="ECO:0000313" key="3">
    <source>
        <dbReference type="EMBL" id="KWV56015.1"/>
    </source>
</evidence>
<feature type="chain" id="PRO_5007165481" description="DUF3617 family protein" evidence="2">
    <location>
        <begin position="36"/>
        <end position="184"/>
    </location>
</feature>
<gene>
    <name evidence="3" type="ORF">AS156_05020</name>
</gene>
<feature type="compositionally biased region" description="Basic and acidic residues" evidence="1">
    <location>
        <begin position="167"/>
        <end position="184"/>
    </location>
</feature>
<proteinExistence type="predicted"/>
<dbReference type="Proteomes" id="UP000057737">
    <property type="component" value="Unassembled WGS sequence"/>
</dbReference>
<dbReference type="EMBL" id="LNCU01000057">
    <property type="protein sequence ID" value="KWV56015.1"/>
    <property type="molecule type" value="Genomic_DNA"/>
</dbReference>
<accession>A0A120FNV7</accession>
<reference evidence="3 4" key="1">
    <citation type="submission" date="2015-11" db="EMBL/GenBank/DDBJ databases">
        <title>Draft Genome Sequence of the Strain BR 10303 (Bradyrhizobium sp.) isolated from nodules of Centrolobium paraense.</title>
        <authorList>
            <person name="Zelli J.E."/>
            <person name="Simoes-Araujo J.L."/>
            <person name="Barauna A.C."/>
            <person name="Silva K."/>
        </authorList>
    </citation>
    <scope>NUCLEOTIDE SEQUENCE [LARGE SCALE GENOMIC DNA]</scope>
    <source>
        <strain evidence="3 4">BR 10303</strain>
    </source>
</reference>
<feature type="signal peptide" evidence="2">
    <location>
        <begin position="1"/>
        <end position="35"/>
    </location>
</feature>
<keyword evidence="2" id="KW-0732">Signal</keyword>
<comment type="caution">
    <text evidence="3">The sequence shown here is derived from an EMBL/GenBank/DDBJ whole genome shotgun (WGS) entry which is preliminary data.</text>
</comment>
<name>A0A120FNV7_9BRAD</name>
<feature type="region of interest" description="Disordered" evidence="1">
    <location>
        <begin position="157"/>
        <end position="184"/>
    </location>
</feature>
<keyword evidence="4" id="KW-1185">Reference proteome</keyword>
<protein>
    <recommendedName>
        <fullName evidence="5">DUF3617 family protein</fullName>
    </recommendedName>
</protein>
<dbReference type="RefSeq" id="WP_066507024.1">
    <property type="nucleotide sequence ID" value="NZ_LNCU01000057.1"/>
</dbReference>
<evidence type="ECO:0000256" key="1">
    <source>
        <dbReference type="SAM" id="MobiDB-lite"/>
    </source>
</evidence>
<dbReference type="PROSITE" id="PS51257">
    <property type="entry name" value="PROKAR_LIPOPROTEIN"/>
    <property type="match status" value="1"/>
</dbReference>